<organism evidence="2 3">
    <name type="scientific">Streptomyces griseochromogenes</name>
    <dbReference type="NCBI Taxonomy" id="68214"/>
    <lineage>
        <taxon>Bacteria</taxon>
        <taxon>Bacillati</taxon>
        <taxon>Actinomycetota</taxon>
        <taxon>Actinomycetes</taxon>
        <taxon>Kitasatosporales</taxon>
        <taxon>Streptomycetaceae</taxon>
        <taxon>Streptomyces</taxon>
    </lineage>
</organism>
<dbReference type="Proteomes" id="UP001519309">
    <property type="component" value="Unassembled WGS sequence"/>
</dbReference>
<evidence type="ECO:0000313" key="2">
    <source>
        <dbReference type="EMBL" id="MBP2054303.1"/>
    </source>
</evidence>
<sequence>MTKRMFLTSRRWSGAAGAFLALLLSAVTLSVAHPAAAASVLAPVTVHPGEYTMRAGDFGKRGEAIRNIEASGSVSVRTSPEQILADGGHAGRPALCHNTNLDGSLKYDGFCWNQTDDTSSVWTPQGLTGSHDAQPGGTWNGHYLYIASWHYTNNDYARITIAESTGTSVTYQHVLLVDPYSTSSSSATFRAVGGAGDMPQTDVLSGHADGVTWYGNKLFVATGHQIQVYDLRHLWKMSDTGSASVGVESNGNSSAHYSNWALPMVGAYFTGSAGDPCNAIEPCLTSLSLDRSSTPDALVTTQIAEHGGGPLMRWPLNASTALPNTDTEDDTTGTVTASAVYSVPIWKVQGAATDGQYYYFSGECPETAGTTDSDVPYCIHRAAVGEAPHVLTHAPPLTQNLSYAPSSGRLWGLNERENTTTGKRVVFSLVPSA</sequence>
<comment type="caution">
    <text evidence="2">The sequence shown here is derived from an EMBL/GenBank/DDBJ whole genome shotgun (WGS) entry which is preliminary data.</text>
</comment>
<name>A0ABS4M3U0_9ACTN</name>
<evidence type="ECO:0000256" key="1">
    <source>
        <dbReference type="SAM" id="SignalP"/>
    </source>
</evidence>
<keyword evidence="1" id="KW-0732">Signal</keyword>
<proteinExistence type="predicted"/>
<accession>A0ABS4M3U0</accession>
<dbReference type="RefSeq" id="WP_237281570.1">
    <property type="nucleotide sequence ID" value="NZ_CP016279.1"/>
</dbReference>
<keyword evidence="3" id="KW-1185">Reference proteome</keyword>
<evidence type="ECO:0008006" key="4">
    <source>
        <dbReference type="Google" id="ProtNLM"/>
    </source>
</evidence>
<feature type="chain" id="PRO_5045638826" description="Secreted protein" evidence="1">
    <location>
        <begin position="38"/>
        <end position="433"/>
    </location>
</feature>
<protein>
    <recommendedName>
        <fullName evidence="4">Secreted protein</fullName>
    </recommendedName>
</protein>
<evidence type="ECO:0000313" key="3">
    <source>
        <dbReference type="Proteomes" id="UP001519309"/>
    </source>
</evidence>
<reference evidence="2 3" key="1">
    <citation type="submission" date="2021-03" db="EMBL/GenBank/DDBJ databases">
        <title>Genomic Encyclopedia of Type Strains, Phase IV (KMG-IV): sequencing the most valuable type-strain genomes for metagenomic binning, comparative biology and taxonomic classification.</title>
        <authorList>
            <person name="Goeker M."/>
        </authorList>
    </citation>
    <scope>NUCLEOTIDE SEQUENCE [LARGE SCALE GENOMIC DNA]</scope>
    <source>
        <strain evidence="2 3">DSM 40499</strain>
    </source>
</reference>
<feature type="signal peptide" evidence="1">
    <location>
        <begin position="1"/>
        <end position="37"/>
    </location>
</feature>
<dbReference type="EMBL" id="JAGGLP010000020">
    <property type="protein sequence ID" value="MBP2054303.1"/>
    <property type="molecule type" value="Genomic_DNA"/>
</dbReference>
<gene>
    <name evidence="2" type="ORF">J2Z21_007306</name>
</gene>